<proteinExistence type="predicted"/>
<keyword evidence="2" id="KW-1185">Reference proteome</keyword>
<dbReference type="AlphaFoldDB" id="F0EXY4"/>
<dbReference type="STRING" id="888741.HMPREF9098_0694"/>
<accession>F0EXY4</accession>
<protein>
    <submittedName>
        <fullName evidence="1">Uncharacterized protein</fullName>
    </submittedName>
</protein>
<evidence type="ECO:0000313" key="1">
    <source>
        <dbReference type="EMBL" id="EGC17883.1"/>
    </source>
</evidence>
<evidence type="ECO:0000313" key="2">
    <source>
        <dbReference type="Proteomes" id="UP000004088"/>
    </source>
</evidence>
<sequence>MQAALKAGCTPKTKANKDKTMQLYDIPEYSLDELYDYYNRTIDLAASYDWAVHPRTQFHVQSALRDYRKFADGELDIDLGTKRWFRVMSHLVEEVGDLDDNQTALVLALAEIGHAAAHLGHLNTALSRGGRTEADVKYEELNRAYVGFGFKCAETYLNLIQKH</sequence>
<organism evidence="1 2">
    <name type="scientific">Kingella denitrificans ATCC 33394</name>
    <dbReference type="NCBI Taxonomy" id="888741"/>
    <lineage>
        <taxon>Bacteria</taxon>
        <taxon>Pseudomonadati</taxon>
        <taxon>Pseudomonadota</taxon>
        <taxon>Betaproteobacteria</taxon>
        <taxon>Neisseriales</taxon>
        <taxon>Neisseriaceae</taxon>
        <taxon>Kingella</taxon>
    </lineage>
</organism>
<dbReference type="HOGENOM" id="CLU_1803607_0_0_4"/>
<gene>
    <name evidence="1" type="ORF">HMPREF9098_0694</name>
</gene>
<comment type="caution">
    <text evidence="1">The sequence shown here is derived from an EMBL/GenBank/DDBJ whole genome shotgun (WGS) entry which is preliminary data.</text>
</comment>
<name>F0EXY4_9NEIS</name>
<dbReference type="Proteomes" id="UP000004088">
    <property type="component" value="Unassembled WGS sequence"/>
</dbReference>
<reference evidence="1 2" key="1">
    <citation type="submission" date="2011-01" db="EMBL/GenBank/DDBJ databases">
        <authorList>
            <person name="Muzny D."/>
            <person name="Qin X."/>
            <person name="Deng J."/>
            <person name="Jiang H."/>
            <person name="Liu Y."/>
            <person name="Qu J."/>
            <person name="Song X.-Z."/>
            <person name="Zhang L."/>
            <person name="Thornton R."/>
            <person name="Coyle M."/>
            <person name="Francisco L."/>
            <person name="Jackson L."/>
            <person name="Javaid M."/>
            <person name="Korchina V."/>
            <person name="Kovar C."/>
            <person name="Mata R."/>
            <person name="Mathew T."/>
            <person name="Ngo R."/>
            <person name="Nguyen L."/>
            <person name="Nguyen N."/>
            <person name="Okwuonu G."/>
            <person name="Ongeri F."/>
            <person name="Pham C."/>
            <person name="Simmons D."/>
            <person name="Wilczek-Boney K."/>
            <person name="Hale W."/>
            <person name="Jakkamsetti A."/>
            <person name="Pham P."/>
            <person name="Ruth R."/>
            <person name="San Lucas F."/>
            <person name="Warren J."/>
            <person name="Zhang J."/>
            <person name="Zhao Z."/>
            <person name="Zhou C."/>
            <person name="Zhu D."/>
            <person name="Lee S."/>
            <person name="Bess C."/>
            <person name="Blankenburg K."/>
            <person name="Forbes L."/>
            <person name="Fu Q."/>
            <person name="Gubbala S."/>
            <person name="Hirani K."/>
            <person name="Jayaseelan J.C."/>
            <person name="Lara F."/>
            <person name="Munidasa M."/>
            <person name="Palculict T."/>
            <person name="Patil S."/>
            <person name="Pu L.-L."/>
            <person name="Saada N."/>
            <person name="Tang L."/>
            <person name="Weissenberger G."/>
            <person name="Zhu Y."/>
            <person name="Hemphill L."/>
            <person name="Shang Y."/>
            <person name="Youmans B."/>
            <person name="Ayvaz T."/>
            <person name="Ross M."/>
            <person name="Santibanez J."/>
            <person name="Aqrawi P."/>
            <person name="Gross S."/>
            <person name="Joshi V."/>
            <person name="Fowler G."/>
            <person name="Nazareth L."/>
            <person name="Reid J."/>
            <person name="Worley K."/>
            <person name="Petrosino J."/>
            <person name="Highlander S."/>
            <person name="Gibbs R."/>
        </authorList>
    </citation>
    <scope>NUCLEOTIDE SEQUENCE [LARGE SCALE GENOMIC DNA]</scope>
    <source>
        <strain evidence="1 2">ATCC 33394</strain>
    </source>
</reference>
<dbReference type="EMBL" id="AEWV01000013">
    <property type="protein sequence ID" value="EGC17883.1"/>
    <property type="molecule type" value="Genomic_DNA"/>
</dbReference>